<gene>
    <name evidence="1" type="ORF">GWI33_019951</name>
</gene>
<keyword evidence="2" id="KW-1185">Reference proteome</keyword>
<dbReference type="Proteomes" id="UP000625711">
    <property type="component" value="Unassembled WGS sequence"/>
</dbReference>
<proteinExistence type="predicted"/>
<evidence type="ECO:0000313" key="1">
    <source>
        <dbReference type="EMBL" id="KAF7266749.1"/>
    </source>
</evidence>
<comment type="caution">
    <text evidence="1">The sequence shown here is derived from an EMBL/GenBank/DDBJ whole genome shotgun (WGS) entry which is preliminary data.</text>
</comment>
<protein>
    <submittedName>
        <fullName evidence="1">Uncharacterized protein</fullName>
    </submittedName>
</protein>
<organism evidence="1 2">
    <name type="scientific">Rhynchophorus ferrugineus</name>
    <name type="common">Red palm weevil</name>
    <name type="synonym">Curculio ferrugineus</name>
    <dbReference type="NCBI Taxonomy" id="354439"/>
    <lineage>
        <taxon>Eukaryota</taxon>
        <taxon>Metazoa</taxon>
        <taxon>Ecdysozoa</taxon>
        <taxon>Arthropoda</taxon>
        <taxon>Hexapoda</taxon>
        <taxon>Insecta</taxon>
        <taxon>Pterygota</taxon>
        <taxon>Neoptera</taxon>
        <taxon>Endopterygota</taxon>
        <taxon>Coleoptera</taxon>
        <taxon>Polyphaga</taxon>
        <taxon>Cucujiformia</taxon>
        <taxon>Curculionidae</taxon>
        <taxon>Dryophthorinae</taxon>
        <taxon>Rhynchophorus</taxon>
    </lineage>
</organism>
<sequence>MDHARQRIRHNKIQFESVCGGLHANVLKSTRASSKTTTLLKNTFVRFFLLHLFSLTTEKFFASDIVLVVSVSAHRFNLHINGWLFFVLICKNETGKEQNQVIQEQCNSGIVKYYSRFSSCCR</sequence>
<evidence type="ECO:0000313" key="2">
    <source>
        <dbReference type="Proteomes" id="UP000625711"/>
    </source>
</evidence>
<dbReference type="EMBL" id="JAACXV010014504">
    <property type="protein sequence ID" value="KAF7266749.1"/>
    <property type="molecule type" value="Genomic_DNA"/>
</dbReference>
<accession>A0A834HTD4</accession>
<name>A0A834HTD4_RHYFE</name>
<dbReference type="AlphaFoldDB" id="A0A834HTD4"/>
<reference evidence="1" key="1">
    <citation type="submission" date="2020-08" db="EMBL/GenBank/DDBJ databases">
        <title>Genome sequencing and assembly of the red palm weevil Rhynchophorus ferrugineus.</title>
        <authorList>
            <person name="Dias G.B."/>
            <person name="Bergman C.M."/>
            <person name="Manee M."/>
        </authorList>
    </citation>
    <scope>NUCLEOTIDE SEQUENCE</scope>
    <source>
        <strain evidence="1">AA-2017</strain>
        <tissue evidence="1">Whole larva</tissue>
    </source>
</reference>